<sequence>MRCSNPVLCSTGRVPIGLLCSWPRKHYHEGGRQCRTMCCNDAAAGRATSRLVGVQRFLRPPCRLALANGDGGIDQQVAS</sequence>
<evidence type="ECO:0000313" key="2">
    <source>
        <dbReference type="Proteomes" id="UP000001025"/>
    </source>
</evidence>
<name>Q7UTT4_RHOBA</name>
<dbReference type="STRING" id="243090.RB3693"/>
<proteinExistence type="predicted"/>
<dbReference type="InParanoid" id="Q7UTT4"/>
<dbReference type="HOGENOM" id="CLU_2603648_0_0_0"/>
<dbReference type="EnsemblBacteria" id="CAD73350">
    <property type="protein sequence ID" value="CAD73350"/>
    <property type="gene ID" value="RB3693"/>
</dbReference>
<organism evidence="1 2">
    <name type="scientific">Rhodopirellula baltica (strain DSM 10527 / NCIMB 13988 / SH1)</name>
    <dbReference type="NCBI Taxonomy" id="243090"/>
    <lineage>
        <taxon>Bacteria</taxon>
        <taxon>Pseudomonadati</taxon>
        <taxon>Planctomycetota</taxon>
        <taxon>Planctomycetia</taxon>
        <taxon>Pirellulales</taxon>
        <taxon>Pirellulaceae</taxon>
        <taxon>Rhodopirellula</taxon>
    </lineage>
</organism>
<accession>Q7UTT4</accession>
<dbReference type="EMBL" id="BX294139">
    <property type="protein sequence ID" value="CAD73350.1"/>
    <property type="molecule type" value="Genomic_DNA"/>
</dbReference>
<evidence type="ECO:0000313" key="1">
    <source>
        <dbReference type="EMBL" id="CAD73350.1"/>
    </source>
</evidence>
<dbReference type="Proteomes" id="UP000001025">
    <property type="component" value="Chromosome"/>
</dbReference>
<protein>
    <submittedName>
        <fullName evidence="1">Uncharacterized protein</fullName>
    </submittedName>
</protein>
<keyword evidence="2" id="KW-1185">Reference proteome</keyword>
<dbReference type="KEGG" id="rba:RB3693"/>
<gene>
    <name evidence="1" type="ordered locus">RB3693</name>
</gene>
<dbReference type="AlphaFoldDB" id="Q7UTT4"/>
<reference evidence="1 2" key="1">
    <citation type="journal article" date="2003" name="Proc. Natl. Acad. Sci. U.S.A.">
        <title>Complete genome sequence of the marine planctomycete Pirellula sp. strain 1.</title>
        <authorList>
            <person name="Gloeckner F.O."/>
            <person name="Kube M."/>
            <person name="Bauer M."/>
            <person name="Teeling H."/>
            <person name="Lombardot T."/>
            <person name="Ludwig W."/>
            <person name="Gade D."/>
            <person name="Beck A."/>
            <person name="Borzym K."/>
            <person name="Heitmann K."/>
            <person name="Rabus R."/>
            <person name="Schlesner H."/>
            <person name="Amann R."/>
            <person name="Reinhardt R."/>
        </authorList>
    </citation>
    <scope>NUCLEOTIDE SEQUENCE [LARGE SCALE GENOMIC DNA]</scope>
    <source>
        <strain evidence="2">DSM 10527 / NCIMB 13988 / SH1</strain>
    </source>
</reference>